<dbReference type="Gene3D" id="1.20.1250.20">
    <property type="entry name" value="MFS general substrate transporter like domains"/>
    <property type="match status" value="1"/>
</dbReference>
<feature type="transmembrane region" description="Helical" evidence="7">
    <location>
        <begin position="12"/>
        <end position="38"/>
    </location>
</feature>
<feature type="transmembrane region" description="Helical" evidence="7">
    <location>
        <begin position="269"/>
        <end position="293"/>
    </location>
</feature>
<feature type="transmembrane region" description="Helical" evidence="7">
    <location>
        <begin position="167"/>
        <end position="189"/>
    </location>
</feature>
<sequence length="478" mass="48028">MSDISVPSRRTWIALGVLATTTLMTILDGSIVTVALPAMQAELGFSPSGLSWVMNAYLLGFGSLLLLAGRLGDLIGRRRVFLAGTAIFTLASVLAGLATGAGVLLTARFLQGVGSAAATAVSLGILITLFAEGRHRAVAIGIFSFTGAAGAAIGQVVGGILTEAAGWHSIFLINLPIGVAAIVLGALVLPGDRGAGLRAGADVLGALLVTAGLALALHAVVTGTERGFSAMVAITALTSAALLVAFLVRQASTAYPLMPLRIFRNRAVAGANAVQVLIMAAMFGFQVLSTLYMQRVLGWSALGTGLAMLPAAVLIGAISLGLSAPLISRFGPRAVLLTGLALLALLFGWLARIPVDGHYVPDVLPAMLLAAGAGLVLPALTTLGMSGAGPDDAGLASGIFNTTQQIGMALGVAVLSGLAATETQDLITGGTDEPAALTAGYRLAFLIGAALILTAMALATAVLRPARTAPAEPVHAPA</sequence>
<evidence type="ECO:0000256" key="5">
    <source>
        <dbReference type="ARBA" id="ARBA00022989"/>
    </source>
</evidence>
<evidence type="ECO:0000256" key="6">
    <source>
        <dbReference type="ARBA" id="ARBA00023136"/>
    </source>
</evidence>
<feature type="transmembrane region" description="Helical" evidence="7">
    <location>
        <begin position="201"/>
        <end position="221"/>
    </location>
</feature>
<dbReference type="PANTHER" id="PTHR42718:SF46">
    <property type="entry name" value="BLR6921 PROTEIN"/>
    <property type="match status" value="1"/>
</dbReference>
<evidence type="ECO:0000256" key="4">
    <source>
        <dbReference type="ARBA" id="ARBA00022692"/>
    </source>
</evidence>
<dbReference type="InterPro" id="IPR020846">
    <property type="entry name" value="MFS_dom"/>
</dbReference>
<feature type="transmembrane region" description="Helical" evidence="7">
    <location>
        <begin position="50"/>
        <end position="68"/>
    </location>
</feature>
<feature type="domain" description="Major facilitator superfamily (MFS) profile" evidence="8">
    <location>
        <begin position="14"/>
        <end position="467"/>
    </location>
</feature>
<dbReference type="Pfam" id="PF07690">
    <property type="entry name" value="MFS_1"/>
    <property type="match status" value="1"/>
</dbReference>
<proteinExistence type="predicted"/>
<comment type="caution">
    <text evidence="9">The sequence shown here is derived from an EMBL/GenBank/DDBJ whole genome shotgun (WGS) entry which is preliminary data.</text>
</comment>
<feature type="transmembrane region" description="Helical" evidence="7">
    <location>
        <begin position="138"/>
        <end position="161"/>
    </location>
</feature>
<feature type="transmembrane region" description="Helical" evidence="7">
    <location>
        <begin position="363"/>
        <end position="383"/>
    </location>
</feature>
<feature type="transmembrane region" description="Helical" evidence="7">
    <location>
        <begin position="80"/>
        <end position="103"/>
    </location>
</feature>
<dbReference type="PROSITE" id="PS50850">
    <property type="entry name" value="MFS"/>
    <property type="match status" value="1"/>
</dbReference>
<comment type="subcellular location">
    <subcellularLocation>
        <location evidence="1">Cell membrane</location>
        <topology evidence="1">Multi-pass membrane protein</topology>
    </subcellularLocation>
</comment>
<dbReference type="SUPFAM" id="SSF103473">
    <property type="entry name" value="MFS general substrate transporter"/>
    <property type="match status" value="1"/>
</dbReference>
<reference evidence="9 10" key="1">
    <citation type="submission" date="2023-07" db="EMBL/GenBank/DDBJ databases">
        <title>Sequencing the genomes of 1000 actinobacteria strains.</title>
        <authorList>
            <person name="Klenk H.-P."/>
        </authorList>
    </citation>
    <scope>NUCLEOTIDE SEQUENCE [LARGE SCALE GENOMIC DNA]</scope>
    <source>
        <strain evidence="9 10">DSM 44710</strain>
    </source>
</reference>
<feature type="transmembrane region" description="Helical" evidence="7">
    <location>
        <begin position="395"/>
        <end position="419"/>
    </location>
</feature>
<dbReference type="Proteomes" id="UP001240984">
    <property type="component" value="Unassembled WGS sequence"/>
</dbReference>
<keyword evidence="6 7" id="KW-0472">Membrane</keyword>
<organism evidence="9 10">
    <name type="scientific">Catenuloplanes nepalensis</name>
    <dbReference type="NCBI Taxonomy" id="587533"/>
    <lineage>
        <taxon>Bacteria</taxon>
        <taxon>Bacillati</taxon>
        <taxon>Actinomycetota</taxon>
        <taxon>Actinomycetes</taxon>
        <taxon>Micromonosporales</taxon>
        <taxon>Micromonosporaceae</taxon>
        <taxon>Catenuloplanes</taxon>
    </lineage>
</organism>
<keyword evidence="2" id="KW-0813">Transport</keyword>
<feature type="transmembrane region" description="Helical" evidence="7">
    <location>
        <begin position="227"/>
        <end position="248"/>
    </location>
</feature>
<evidence type="ECO:0000256" key="2">
    <source>
        <dbReference type="ARBA" id="ARBA00022448"/>
    </source>
</evidence>
<dbReference type="PANTHER" id="PTHR42718">
    <property type="entry name" value="MAJOR FACILITATOR SUPERFAMILY MULTIDRUG TRANSPORTER MFSC"/>
    <property type="match status" value="1"/>
</dbReference>
<evidence type="ECO:0000256" key="3">
    <source>
        <dbReference type="ARBA" id="ARBA00022475"/>
    </source>
</evidence>
<evidence type="ECO:0000313" key="9">
    <source>
        <dbReference type="EMBL" id="MDP9797632.1"/>
    </source>
</evidence>
<evidence type="ECO:0000256" key="1">
    <source>
        <dbReference type="ARBA" id="ARBA00004651"/>
    </source>
</evidence>
<dbReference type="PRINTS" id="PR01036">
    <property type="entry name" value="TCRTETB"/>
</dbReference>
<dbReference type="CDD" id="cd17321">
    <property type="entry name" value="MFS_MMR_MDR_like"/>
    <property type="match status" value="1"/>
</dbReference>
<keyword evidence="5 7" id="KW-1133">Transmembrane helix</keyword>
<feature type="transmembrane region" description="Helical" evidence="7">
    <location>
        <begin position="299"/>
        <end position="322"/>
    </location>
</feature>
<dbReference type="InterPro" id="IPR011701">
    <property type="entry name" value="MFS"/>
</dbReference>
<dbReference type="InterPro" id="IPR036259">
    <property type="entry name" value="MFS_trans_sf"/>
</dbReference>
<dbReference type="Gene3D" id="1.20.1720.10">
    <property type="entry name" value="Multidrug resistance protein D"/>
    <property type="match status" value="1"/>
</dbReference>
<dbReference type="RefSeq" id="WP_306835015.1">
    <property type="nucleotide sequence ID" value="NZ_JAUSRA010000001.1"/>
</dbReference>
<keyword evidence="3" id="KW-1003">Cell membrane</keyword>
<evidence type="ECO:0000313" key="10">
    <source>
        <dbReference type="Proteomes" id="UP001240984"/>
    </source>
</evidence>
<keyword evidence="10" id="KW-1185">Reference proteome</keyword>
<feature type="transmembrane region" description="Helical" evidence="7">
    <location>
        <begin position="439"/>
        <end position="463"/>
    </location>
</feature>
<evidence type="ECO:0000256" key="7">
    <source>
        <dbReference type="SAM" id="Phobius"/>
    </source>
</evidence>
<feature type="transmembrane region" description="Helical" evidence="7">
    <location>
        <begin position="334"/>
        <end position="351"/>
    </location>
</feature>
<dbReference type="EMBL" id="JAUSRA010000001">
    <property type="protein sequence ID" value="MDP9797632.1"/>
    <property type="molecule type" value="Genomic_DNA"/>
</dbReference>
<keyword evidence="4 7" id="KW-0812">Transmembrane</keyword>
<name>A0ABT9N1R0_9ACTN</name>
<gene>
    <name evidence="9" type="ORF">J2S43_006144</name>
</gene>
<protein>
    <submittedName>
        <fullName evidence="9">EmrB/QacA subfamily drug resistance transporter</fullName>
    </submittedName>
</protein>
<feature type="transmembrane region" description="Helical" evidence="7">
    <location>
        <begin position="109"/>
        <end position="131"/>
    </location>
</feature>
<evidence type="ECO:0000259" key="8">
    <source>
        <dbReference type="PROSITE" id="PS50850"/>
    </source>
</evidence>
<accession>A0ABT9N1R0</accession>